<dbReference type="SUPFAM" id="SSF53756">
    <property type="entry name" value="UDP-Glycosyltransferase/glycogen phosphorylase"/>
    <property type="match status" value="1"/>
</dbReference>
<organism evidence="2">
    <name type="scientific">bioreactor metagenome</name>
    <dbReference type="NCBI Taxonomy" id="1076179"/>
    <lineage>
        <taxon>unclassified sequences</taxon>
        <taxon>metagenomes</taxon>
        <taxon>ecological metagenomes</taxon>
    </lineage>
</organism>
<dbReference type="GO" id="GO:0016757">
    <property type="term" value="F:glycosyltransferase activity"/>
    <property type="evidence" value="ECO:0007669"/>
    <property type="project" value="InterPro"/>
</dbReference>
<name>A0A644WGV7_9ZZZZ</name>
<reference evidence="2" key="1">
    <citation type="submission" date="2019-08" db="EMBL/GenBank/DDBJ databases">
        <authorList>
            <person name="Kucharzyk K."/>
            <person name="Murdoch R.W."/>
            <person name="Higgins S."/>
            <person name="Loffler F."/>
        </authorList>
    </citation>
    <scope>NUCLEOTIDE SEQUENCE</scope>
</reference>
<dbReference type="PANTHER" id="PTHR12526:SF609">
    <property type="entry name" value="LIPOPOLYSACCHARIDE BIOSYNTHESIS PROTEIN"/>
    <property type="match status" value="1"/>
</dbReference>
<dbReference type="InterPro" id="IPR001296">
    <property type="entry name" value="Glyco_trans_1"/>
</dbReference>
<dbReference type="AlphaFoldDB" id="A0A644WGV7"/>
<protein>
    <recommendedName>
        <fullName evidence="1">Glycosyl transferase family 1 domain-containing protein</fullName>
    </recommendedName>
</protein>
<feature type="domain" description="Glycosyl transferase family 1" evidence="1">
    <location>
        <begin position="219"/>
        <end position="380"/>
    </location>
</feature>
<dbReference type="EMBL" id="VSSQ01000925">
    <property type="protein sequence ID" value="MPM03115.1"/>
    <property type="molecule type" value="Genomic_DNA"/>
</dbReference>
<dbReference type="CDD" id="cd03794">
    <property type="entry name" value="GT4_WbuB-like"/>
    <property type="match status" value="1"/>
</dbReference>
<proteinExistence type="predicted"/>
<gene>
    <name evidence="2" type="ORF">SDC9_49375</name>
</gene>
<dbReference type="PANTHER" id="PTHR12526">
    <property type="entry name" value="GLYCOSYLTRANSFERASE"/>
    <property type="match status" value="1"/>
</dbReference>
<evidence type="ECO:0000259" key="1">
    <source>
        <dbReference type="Pfam" id="PF00534"/>
    </source>
</evidence>
<evidence type="ECO:0000313" key="2">
    <source>
        <dbReference type="EMBL" id="MPM03115.1"/>
    </source>
</evidence>
<dbReference type="Pfam" id="PF00534">
    <property type="entry name" value="Glycos_transf_1"/>
    <property type="match status" value="1"/>
</dbReference>
<sequence length="414" mass="47109">MRILIVSQYFWPETFRINDLVKELVVRGYDVGVLTGKPNYPQGKIYKGYGGFSHNRDEFYGAKVYRVPLIPRGKGTGLQLVLNYLSYVVAASAFIAFNRKKFDVSLTFAISPITQIYPALLHKRLYKSRAYLWVQDLWPESVTAAGKMSSPIILNRLTKMVKSIYEKTDGILLQSEAFIPSIMQKGNFKDKIQYVPNWAEDLFTQPLEGAQDKYKSILPKGFLVMFAGNIGEAQDFESIVNAAEKIRGIKDIKWVVVGDGRKKDWVEKEIKKRGLSDTIYLLGRYPLEEMPHFFNRADVLLLTLRNEEIFSLTIPSKVQSYLAFGKPIVSMINGISNKIINDAKCGFTAIAGDSDKLAENIVKAFYTPKETLNQLGMNGKAFYINEFDKKVIINRLEGIFKNNANFINLKRDIK</sequence>
<accession>A0A644WGV7</accession>
<dbReference type="Gene3D" id="3.40.50.2000">
    <property type="entry name" value="Glycogen Phosphorylase B"/>
    <property type="match status" value="2"/>
</dbReference>
<comment type="caution">
    <text evidence="2">The sequence shown here is derived from an EMBL/GenBank/DDBJ whole genome shotgun (WGS) entry which is preliminary data.</text>
</comment>